<organism evidence="9 10">
    <name type="scientific">Streptomyces telluris</name>
    <dbReference type="NCBI Taxonomy" id="2720021"/>
    <lineage>
        <taxon>Bacteria</taxon>
        <taxon>Bacillati</taxon>
        <taxon>Actinomycetota</taxon>
        <taxon>Actinomycetes</taxon>
        <taxon>Kitasatosporales</taxon>
        <taxon>Streptomycetaceae</taxon>
        <taxon>Streptomyces</taxon>
    </lineage>
</organism>
<reference evidence="9" key="1">
    <citation type="submission" date="2022-06" db="EMBL/GenBank/DDBJ databases">
        <title>WGS of actinobacteria.</title>
        <authorList>
            <person name="Thawai C."/>
        </authorList>
    </citation>
    <scope>NUCLEOTIDE SEQUENCE</scope>
    <source>
        <strain evidence="9">AA8</strain>
    </source>
</reference>
<evidence type="ECO:0000256" key="2">
    <source>
        <dbReference type="ARBA" id="ARBA00022617"/>
    </source>
</evidence>
<keyword evidence="5 7" id="KW-0408">Iron</keyword>
<dbReference type="InterPro" id="IPR050196">
    <property type="entry name" value="Cytochrome_P450_Monoox"/>
</dbReference>
<dbReference type="Pfam" id="PF00067">
    <property type="entry name" value="p450"/>
    <property type="match status" value="1"/>
</dbReference>
<dbReference type="PANTHER" id="PTHR24291">
    <property type="entry name" value="CYTOCHROME P450 FAMILY 4"/>
    <property type="match status" value="1"/>
</dbReference>
<dbReference type="GO" id="GO:0020037">
    <property type="term" value="F:heme binding"/>
    <property type="evidence" value="ECO:0007669"/>
    <property type="project" value="InterPro"/>
</dbReference>
<dbReference type="Proteomes" id="UP001142374">
    <property type="component" value="Unassembled WGS sequence"/>
</dbReference>
<dbReference type="InterPro" id="IPR001128">
    <property type="entry name" value="Cyt_P450"/>
</dbReference>
<dbReference type="CDD" id="cd11049">
    <property type="entry name" value="CYP170A1-like"/>
    <property type="match status" value="1"/>
</dbReference>
<accession>A0A9X2LM36</accession>
<keyword evidence="6 8" id="KW-0503">Monooxygenase</keyword>
<comment type="cofactor">
    <cofactor evidence="7">
        <name>heme</name>
        <dbReference type="ChEBI" id="CHEBI:30413"/>
    </cofactor>
</comment>
<dbReference type="EMBL" id="JANIID010000030">
    <property type="protein sequence ID" value="MCQ8773441.1"/>
    <property type="molecule type" value="Genomic_DNA"/>
</dbReference>
<evidence type="ECO:0000256" key="1">
    <source>
        <dbReference type="ARBA" id="ARBA00010617"/>
    </source>
</evidence>
<dbReference type="GO" id="GO:0004497">
    <property type="term" value="F:monooxygenase activity"/>
    <property type="evidence" value="ECO:0007669"/>
    <property type="project" value="UniProtKB-KW"/>
</dbReference>
<gene>
    <name evidence="9" type="ORF">NQU55_27330</name>
</gene>
<evidence type="ECO:0000256" key="6">
    <source>
        <dbReference type="ARBA" id="ARBA00023033"/>
    </source>
</evidence>
<evidence type="ECO:0000313" key="9">
    <source>
        <dbReference type="EMBL" id="MCQ8773441.1"/>
    </source>
</evidence>
<dbReference type="InterPro" id="IPR017972">
    <property type="entry name" value="Cyt_P450_CS"/>
</dbReference>
<keyword evidence="10" id="KW-1185">Reference proteome</keyword>
<dbReference type="InterPro" id="IPR002401">
    <property type="entry name" value="Cyt_P450_E_grp-I"/>
</dbReference>
<dbReference type="InterPro" id="IPR036396">
    <property type="entry name" value="Cyt_P450_sf"/>
</dbReference>
<dbReference type="PROSITE" id="PS00086">
    <property type="entry name" value="CYTOCHROME_P450"/>
    <property type="match status" value="1"/>
</dbReference>
<dbReference type="GO" id="GO:0016705">
    <property type="term" value="F:oxidoreductase activity, acting on paired donors, with incorporation or reduction of molecular oxygen"/>
    <property type="evidence" value="ECO:0007669"/>
    <property type="project" value="InterPro"/>
</dbReference>
<evidence type="ECO:0000313" key="10">
    <source>
        <dbReference type="Proteomes" id="UP001142374"/>
    </source>
</evidence>
<keyword evidence="3 7" id="KW-0479">Metal-binding</keyword>
<evidence type="ECO:0000256" key="3">
    <source>
        <dbReference type="ARBA" id="ARBA00022723"/>
    </source>
</evidence>
<feature type="binding site" description="axial binding residue" evidence="7">
    <location>
        <position position="393"/>
    </location>
    <ligand>
        <name>heme</name>
        <dbReference type="ChEBI" id="CHEBI:30413"/>
    </ligand>
    <ligandPart>
        <name>Fe</name>
        <dbReference type="ChEBI" id="CHEBI:18248"/>
    </ligandPart>
</feature>
<dbReference type="RefSeq" id="WP_168092975.1">
    <property type="nucleotide sequence ID" value="NZ_JAATER010000108.1"/>
</dbReference>
<evidence type="ECO:0000256" key="4">
    <source>
        <dbReference type="ARBA" id="ARBA00023002"/>
    </source>
</evidence>
<dbReference type="PRINTS" id="PR00385">
    <property type="entry name" value="P450"/>
</dbReference>
<dbReference type="GO" id="GO:0005506">
    <property type="term" value="F:iron ion binding"/>
    <property type="evidence" value="ECO:0007669"/>
    <property type="project" value="InterPro"/>
</dbReference>
<proteinExistence type="inferred from homology"/>
<name>A0A9X2LM36_9ACTN</name>
<keyword evidence="4 8" id="KW-0560">Oxidoreductase</keyword>
<dbReference type="Gene3D" id="1.10.630.10">
    <property type="entry name" value="Cytochrome P450"/>
    <property type="match status" value="1"/>
</dbReference>
<dbReference type="AlphaFoldDB" id="A0A9X2LM36"/>
<evidence type="ECO:0000256" key="8">
    <source>
        <dbReference type="RuleBase" id="RU000461"/>
    </source>
</evidence>
<sequence length="461" mass="50731">MPATYVSGTAPGALPLVGHAWPLMRRPLDFLRSLPAHGDLVEIRLGSVPAYVPCHPDLLRQVLFDDRTFDKGGAFFTRFRDVVGNGLGSCEHRDHRRQRRLVQPSFHRTRLEGYAEVMADEAARLSASWSGGRVVDVFPAMFGLALRTVTRTLFSAHLAEEEVARLQDSFRVALGGLFRRMFVPGPVQRLPLPANRRYARALADLHGTVDRLVTAYRRGGQDHGDLLSTLIAAREEDGRGGLTDAEIHDQVTTMVFGGSETVAAALTWSLYALVRHPEAARELRAELDAVLGDRAVTPADLPRLPRTGQVVTESLRLYPPAWLFTRVTTAPVELAGRRLPPGTTVVVSPPVVHHSPAVHLCPAEFRPARWPADQPGRPPRDGFAIFGVGARKCVGDVYAMTEATLVLATLCHRWRMECAPGTDPRPRPLATVQYPRRLLMRLSERGPDTARPAARPCGTRG</sequence>
<comment type="caution">
    <text evidence="9">The sequence shown here is derived from an EMBL/GenBank/DDBJ whole genome shotgun (WGS) entry which is preliminary data.</text>
</comment>
<dbReference type="PRINTS" id="PR00463">
    <property type="entry name" value="EP450I"/>
</dbReference>
<keyword evidence="2 7" id="KW-0349">Heme</keyword>
<protein>
    <submittedName>
        <fullName evidence="9">Cytochrome P450</fullName>
    </submittedName>
</protein>
<comment type="similarity">
    <text evidence="1 8">Belongs to the cytochrome P450 family.</text>
</comment>
<evidence type="ECO:0000256" key="5">
    <source>
        <dbReference type="ARBA" id="ARBA00023004"/>
    </source>
</evidence>
<dbReference type="SUPFAM" id="SSF48264">
    <property type="entry name" value="Cytochrome P450"/>
    <property type="match status" value="1"/>
</dbReference>
<evidence type="ECO:0000256" key="7">
    <source>
        <dbReference type="PIRSR" id="PIRSR602401-1"/>
    </source>
</evidence>
<dbReference type="PANTHER" id="PTHR24291:SF50">
    <property type="entry name" value="BIFUNCTIONAL ALBAFLAVENONE MONOOXYGENASE_TERPENE SYNTHASE"/>
    <property type="match status" value="1"/>
</dbReference>